<sequence length="107" mass="12435">MDCLIFQDTRIQGGYENVPTIDIHMNQIDYEKEWQKFLLEYVAPITEKMFPGYYTKGGGCRFLRYDCSIQAPRKGWALMHPGRLTHYHEGLPTTAGVRYIVVSFVDP</sequence>
<comment type="caution">
    <text evidence="1">The sequence shown here is derived from an EMBL/GenBank/DDBJ whole genome shotgun (WGS) entry which is preliminary data.</text>
</comment>
<organism evidence="1 2">
    <name type="scientific">Goodea atripinnis</name>
    <dbReference type="NCBI Taxonomy" id="208336"/>
    <lineage>
        <taxon>Eukaryota</taxon>
        <taxon>Metazoa</taxon>
        <taxon>Chordata</taxon>
        <taxon>Craniata</taxon>
        <taxon>Vertebrata</taxon>
        <taxon>Euteleostomi</taxon>
        <taxon>Actinopterygii</taxon>
        <taxon>Neopterygii</taxon>
        <taxon>Teleostei</taxon>
        <taxon>Neoteleostei</taxon>
        <taxon>Acanthomorphata</taxon>
        <taxon>Ovalentaria</taxon>
        <taxon>Atherinomorphae</taxon>
        <taxon>Cyprinodontiformes</taxon>
        <taxon>Goodeidae</taxon>
        <taxon>Goodea</taxon>
    </lineage>
</organism>
<dbReference type="EMBL" id="JAHRIO010021692">
    <property type="protein sequence ID" value="MEQ2165648.1"/>
    <property type="molecule type" value="Genomic_DNA"/>
</dbReference>
<dbReference type="PANTHER" id="PTHR10730:SF5">
    <property type="entry name" value="PROCOLLAGEN-LYSINE,2-OXOGLUTARATE 5-DIOXYGENASE 1"/>
    <property type="match status" value="1"/>
</dbReference>
<accession>A0ABV0N2P6</accession>
<dbReference type="InterPro" id="IPR050757">
    <property type="entry name" value="Collagen_mod_GT25"/>
</dbReference>
<evidence type="ECO:0000313" key="2">
    <source>
        <dbReference type="Proteomes" id="UP001476798"/>
    </source>
</evidence>
<dbReference type="PANTHER" id="PTHR10730">
    <property type="entry name" value="PROCOLLAGEN-LYSINE,2-OXOGLUTARATE 5-DIOXYGENASE/GLYCOSYLTRANSFERASE 25 FAMILY MEMBER"/>
    <property type="match status" value="1"/>
</dbReference>
<proteinExistence type="predicted"/>
<dbReference type="Proteomes" id="UP001476798">
    <property type="component" value="Unassembled WGS sequence"/>
</dbReference>
<evidence type="ECO:0008006" key="3">
    <source>
        <dbReference type="Google" id="ProtNLM"/>
    </source>
</evidence>
<gene>
    <name evidence="1" type="ORF">GOODEAATRI_019280</name>
</gene>
<keyword evidence="2" id="KW-1185">Reference proteome</keyword>
<protein>
    <recommendedName>
        <fullName evidence="3">Prolyl 4-hydroxylase alpha subunit Fe(2+) 2OG dioxygenase domain-containing protein</fullName>
    </recommendedName>
</protein>
<evidence type="ECO:0000313" key="1">
    <source>
        <dbReference type="EMBL" id="MEQ2165648.1"/>
    </source>
</evidence>
<reference evidence="1 2" key="1">
    <citation type="submission" date="2021-06" db="EMBL/GenBank/DDBJ databases">
        <authorList>
            <person name="Palmer J.M."/>
        </authorList>
    </citation>
    <scope>NUCLEOTIDE SEQUENCE [LARGE SCALE GENOMIC DNA]</scope>
    <source>
        <strain evidence="1 2">GA_2019</strain>
        <tissue evidence="1">Muscle</tissue>
    </source>
</reference>
<name>A0ABV0N2P6_9TELE</name>